<dbReference type="PROSITE" id="PS00678">
    <property type="entry name" value="WD_REPEATS_1"/>
    <property type="match status" value="1"/>
</dbReference>
<feature type="compositionally biased region" description="Acidic residues" evidence="6">
    <location>
        <begin position="485"/>
        <end position="503"/>
    </location>
</feature>
<feature type="domain" description="WDHD1/CFT4 second beta-propeller" evidence="7">
    <location>
        <begin position="389"/>
        <end position="718"/>
    </location>
</feature>
<evidence type="ECO:0000313" key="11">
    <source>
        <dbReference type="Proteomes" id="UP000242146"/>
    </source>
</evidence>
<dbReference type="PANTHER" id="PTHR19932">
    <property type="entry name" value="WD REPEAT AND HMG-BOX DNA BINDING PROTEIN"/>
    <property type="match status" value="1"/>
</dbReference>
<dbReference type="PROSITE" id="PS50294">
    <property type="entry name" value="WD_REPEATS_REGION"/>
    <property type="match status" value="2"/>
</dbReference>
<evidence type="ECO:0000259" key="7">
    <source>
        <dbReference type="Pfam" id="PF12341"/>
    </source>
</evidence>
<dbReference type="EMBL" id="MCGT01000008">
    <property type="protein sequence ID" value="ORX57544.1"/>
    <property type="molecule type" value="Genomic_DNA"/>
</dbReference>
<evidence type="ECO:0000256" key="3">
    <source>
        <dbReference type="ARBA" id="ARBA00022737"/>
    </source>
</evidence>
<feature type="repeat" description="WD" evidence="5">
    <location>
        <begin position="125"/>
        <end position="159"/>
    </location>
</feature>
<dbReference type="GO" id="GO:0000278">
    <property type="term" value="P:mitotic cell cycle"/>
    <property type="evidence" value="ECO:0007669"/>
    <property type="project" value="TreeGrafter"/>
</dbReference>
<dbReference type="SUPFAM" id="SSF50978">
    <property type="entry name" value="WD40 repeat-like"/>
    <property type="match status" value="1"/>
</dbReference>
<dbReference type="Gene3D" id="2.130.10.10">
    <property type="entry name" value="YVTN repeat-like/Quinoprotein amine dehydrogenase"/>
    <property type="match status" value="2"/>
</dbReference>
<gene>
    <name evidence="10" type="ORF">DM01DRAFT_1302747</name>
</gene>
<name>A0A1X2GN35_9FUNG</name>
<feature type="repeat" description="WD" evidence="5">
    <location>
        <begin position="218"/>
        <end position="259"/>
    </location>
</feature>
<evidence type="ECO:0000256" key="4">
    <source>
        <dbReference type="ARBA" id="ARBA00023242"/>
    </source>
</evidence>
<feature type="region of interest" description="Disordered" evidence="6">
    <location>
        <begin position="471"/>
        <end position="505"/>
    </location>
</feature>
<feature type="region of interest" description="Disordered" evidence="6">
    <location>
        <begin position="881"/>
        <end position="916"/>
    </location>
</feature>
<evidence type="ECO:0000259" key="8">
    <source>
        <dbReference type="Pfam" id="PF20946"/>
    </source>
</evidence>
<dbReference type="GO" id="GO:0003682">
    <property type="term" value="F:chromatin binding"/>
    <property type="evidence" value="ECO:0007669"/>
    <property type="project" value="TreeGrafter"/>
</dbReference>
<comment type="caution">
    <text evidence="10">The sequence shown here is derived from an EMBL/GenBank/DDBJ whole genome shotgun (WGS) entry which is preliminary data.</text>
</comment>
<accession>A0A1X2GN35</accession>
<dbReference type="InterPro" id="IPR022100">
    <property type="entry name" value="WDHD1/CFT4_beta-prop_2nd"/>
</dbReference>
<dbReference type="OrthoDB" id="427368at2759"/>
<feature type="domain" description="WDHD1/CFT4 helical bundle" evidence="8">
    <location>
        <begin position="728"/>
        <end position="827"/>
    </location>
</feature>
<feature type="compositionally biased region" description="Basic and acidic residues" evidence="6">
    <location>
        <begin position="471"/>
        <end position="484"/>
    </location>
</feature>
<dbReference type="STRING" id="101127.A0A1X2GN35"/>
<keyword evidence="11" id="KW-1185">Reference proteome</keyword>
<feature type="compositionally biased region" description="Acidic residues" evidence="6">
    <location>
        <begin position="333"/>
        <end position="355"/>
    </location>
</feature>
<comment type="subcellular location">
    <subcellularLocation>
        <location evidence="1">Nucleus</location>
    </subcellularLocation>
</comment>
<dbReference type="InterPro" id="IPR057646">
    <property type="entry name" value="WD40_WDHD1_1st"/>
</dbReference>
<dbReference type="PROSITE" id="PS50082">
    <property type="entry name" value="WD_REPEATS_2"/>
    <property type="match status" value="2"/>
</dbReference>
<evidence type="ECO:0000256" key="2">
    <source>
        <dbReference type="ARBA" id="ARBA00022574"/>
    </source>
</evidence>
<dbReference type="GO" id="GO:0043596">
    <property type="term" value="C:nuclear replication fork"/>
    <property type="evidence" value="ECO:0007669"/>
    <property type="project" value="TreeGrafter"/>
</dbReference>
<evidence type="ECO:0000256" key="6">
    <source>
        <dbReference type="SAM" id="MobiDB-lite"/>
    </source>
</evidence>
<dbReference type="InterPro" id="IPR036322">
    <property type="entry name" value="WD40_repeat_dom_sf"/>
</dbReference>
<keyword evidence="3" id="KW-0677">Repeat</keyword>
<feature type="region of interest" description="Disordered" evidence="6">
    <location>
        <begin position="327"/>
        <end position="379"/>
    </location>
</feature>
<dbReference type="Pfam" id="PF24817">
    <property type="entry name" value="WD40_WDHD1_1st"/>
    <property type="match status" value="1"/>
</dbReference>
<dbReference type="InterPro" id="IPR048591">
    <property type="entry name" value="WDHD1/CFT4_hel"/>
</dbReference>
<dbReference type="GO" id="GO:0006261">
    <property type="term" value="P:DNA-templated DNA replication"/>
    <property type="evidence" value="ECO:0007669"/>
    <property type="project" value="TreeGrafter"/>
</dbReference>
<keyword evidence="4" id="KW-0539">Nucleus</keyword>
<feature type="domain" description="WDHD1 first WD40" evidence="9">
    <location>
        <begin position="4"/>
        <end position="286"/>
    </location>
</feature>
<dbReference type="InterPro" id="IPR015943">
    <property type="entry name" value="WD40/YVTN_repeat-like_dom_sf"/>
</dbReference>
<proteinExistence type="predicted"/>
<sequence length="916" mass="102400">MTFTSLAYKPNASQLVAGCQNGQIKFFQADAPNEYIELVDDHQEGHPVQALGTTNKHLVSASTDGKVVLFDIDDNMFTNMLIRSAEPIRDISVARDGRKVAVASDENIIRILLTDPGSSNSMVQLQGHIKTVKSVAFDPQQRYLVSSDCDGTVIVWDLEMSPPSPIKLFKHQIAPSLPDTQLNHSIAWHPRGAYFVMPDRQGKLQLVTRKKWAVAHTLANNKNDIMAVAWSPDGQYLAAGGKHKQISIWDIAKRKIFAQKNAGSDVTALAWHPHRHDLAYATIDGEALDIWTDCAPETTQGSSMTASAPDFLNDMADADELNLMDGDHSILGDNEDQILDDGDDVDDENLFSDDMDSIHPDGNDQQRPAQQPPMMAPGPVTSLDWPIRFQPGSTKFKDMATPTTPHESERRYLDFNMVGCVYTIYQASHSIINVDLHDQSEHRNFHFSDYLHYTMAALASSGLALAVEGQETVKEKKPRERDQQDLEDLENLDEDEDDDDDDNEPKIEYTASILSYRPLSSVSTQKEWSVHLPLGEDVEAVAINDNALLAVTSKGYVRIYSLSGVQTHIFCVQDVVSVVARSDLALLVCAVGPTLNNAQQNLEYILFSSSENDILHRGQLPISIESELTWIGFSETCQPAAYDSKCILRVLHRQRRPGQAAWVPVFDGVAHAARIGRTETYWPIGLLQDRLMSIVLRGQNKEPYFPVPTASEVELRMPTAAMDNQYDTLEEALLRKRVNTMHERDEASATDTAEQYAPELMQADLDMDRFILQLIQMACKNGRLNRALDLAQTLHMARSMDAAIRIAARDQHSALAERMVDIKEQQFLNQDREVNHHSTSLEQFQESQVDLFPSATSTMKSDLAFIDRDTSEASLFLPSRKRAAPVDPNELDVSGIDFNDDFEDSMDLSPLPKRSR</sequence>
<dbReference type="Pfam" id="PF20946">
    <property type="entry name" value="Ctf4_C"/>
    <property type="match status" value="1"/>
</dbReference>
<dbReference type="InterPro" id="IPR001680">
    <property type="entry name" value="WD40_rpt"/>
</dbReference>
<dbReference type="SMART" id="SM00320">
    <property type="entry name" value="WD40"/>
    <property type="match status" value="6"/>
</dbReference>
<organism evidence="10 11">
    <name type="scientific">Hesseltinella vesiculosa</name>
    <dbReference type="NCBI Taxonomy" id="101127"/>
    <lineage>
        <taxon>Eukaryota</taxon>
        <taxon>Fungi</taxon>
        <taxon>Fungi incertae sedis</taxon>
        <taxon>Mucoromycota</taxon>
        <taxon>Mucoromycotina</taxon>
        <taxon>Mucoromycetes</taxon>
        <taxon>Mucorales</taxon>
        <taxon>Cunninghamellaceae</taxon>
        <taxon>Hesseltinella</taxon>
    </lineage>
</organism>
<dbReference type="PANTHER" id="PTHR19932:SF10">
    <property type="entry name" value="WD REPEAT AND HMG-BOX DNA-BINDING PROTEIN 1"/>
    <property type="match status" value="1"/>
</dbReference>
<evidence type="ECO:0000256" key="5">
    <source>
        <dbReference type="PROSITE-ProRule" id="PRU00221"/>
    </source>
</evidence>
<dbReference type="Pfam" id="PF12341">
    <property type="entry name" value="Mcl1_mid"/>
    <property type="match status" value="1"/>
</dbReference>
<evidence type="ECO:0000259" key="9">
    <source>
        <dbReference type="Pfam" id="PF24817"/>
    </source>
</evidence>
<keyword evidence="2 5" id="KW-0853">WD repeat</keyword>
<reference evidence="10 11" key="1">
    <citation type="submission" date="2016-07" db="EMBL/GenBank/DDBJ databases">
        <title>Pervasive Adenine N6-methylation of Active Genes in Fungi.</title>
        <authorList>
            <consortium name="DOE Joint Genome Institute"/>
            <person name="Mondo S.J."/>
            <person name="Dannebaum R.O."/>
            <person name="Kuo R.C."/>
            <person name="Labutti K."/>
            <person name="Haridas S."/>
            <person name="Kuo A."/>
            <person name="Salamov A."/>
            <person name="Ahrendt S.R."/>
            <person name="Lipzen A."/>
            <person name="Sullivan W."/>
            <person name="Andreopoulos W.B."/>
            <person name="Clum A."/>
            <person name="Lindquist E."/>
            <person name="Daum C."/>
            <person name="Ramamoorthy G.K."/>
            <person name="Gryganskyi A."/>
            <person name="Culley D."/>
            <person name="Magnuson J.K."/>
            <person name="James T.Y."/>
            <person name="O'Malley M.A."/>
            <person name="Stajich J.E."/>
            <person name="Spatafora J.W."/>
            <person name="Visel A."/>
            <person name="Grigoriev I.V."/>
        </authorList>
    </citation>
    <scope>NUCLEOTIDE SEQUENCE [LARGE SCALE GENOMIC DNA]</scope>
    <source>
        <strain evidence="10 11">NRRL 3301</strain>
    </source>
</reference>
<dbReference type="AlphaFoldDB" id="A0A1X2GN35"/>
<dbReference type="GO" id="GO:0006281">
    <property type="term" value="P:DNA repair"/>
    <property type="evidence" value="ECO:0007669"/>
    <property type="project" value="TreeGrafter"/>
</dbReference>
<evidence type="ECO:0000313" key="10">
    <source>
        <dbReference type="EMBL" id="ORX57544.1"/>
    </source>
</evidence>
<evidence type="ECO:0000256" key="1">
    <source>
        <dbReference type="ARBA" id="ARBA00004123"/>
    </source>
</evidence>
<dbReference type="Proteomes" id="UP000242146">
    <property type="component" value="Unassembled WGS sequence"/>
</dbReference>
<dbReference type="InterPro" id="IPR019775">
    <property type="entry name" value="WD40_repeat_CS"/>
</dbReference>
<protein>
    <submittedName>
        <fullName evidence="10">WD40 repeat-like protein</fullName>
    </submittedName>
</protein>